<dbReference type="EMBL" id="HBGO01008658">
    <property type="protein sequence ID" value="CAD9328647.1"/>
    <property type="molecule type" value="Transcribed_RNA"/>
</dbReference>
<dbReference type="Gene3D" id="1.10.3680.10">
    <property type="entry name" value="TerB-like"/>
    <property type="match status" value="2"/>
</dbReference>
<dbReference type="AlphaFoldDB" id="A0A7S2ECI3"/>
<dbReference type="SUPFAM" id="SSF158682">
    <property type="entry name" value="TerB-like"/>
    <property type="match status" value="1"/>
</dbReference>
<accession>A0A7S2ECI3</accession>
<name>A0A7S2ECI3_TRICV</name>
<evidence type="ECO:0000313" key="1">
    <source>
        <dbReference type="EMBL" id="CAD9328647.1"/>
    </source>
</evidence>
<sequence length="368" mass="40946">MIAINEQNAGHYGREYIIAKYFGKDYLQTIEKAADEELLALGRCCVVVCGGDGEVSTQELDYIVGLLAQMGASPRALDSIQAFAKYGAEEEKDLDGLVKELGAINVKCALWHAVCAAAVDGLHDDEIESFRTIGSKLGVMNSTLTEMEALFQKKQEAFFSRMATFFPEEEDPAKKVAEKPLEDDSKALHLGDSTNFAGRPKSSSLVMDGFDEKKKRLSCMSYFFRTELNMESVPPARAYPAFFTTILALVGGGEINQQEQMAFVYRLCADYGYEDYGWINKLVNDPQPKMTPLEVKETLLTHQCPFAAYNAISISSADGDLTEKELDYIQFLFSETHVDKKQVEDLLMVYKEEMALADEISAFLSSNT</sequence>
<gene>
    <name evidence="1" type="ORF">OSIN01602_LOCUS4793</name>
</gene>
<reference evidence="1" key="1">
    <citation type="submission" date="2021-01" db="EMBL/GenBank/DDBJ databases">
        <authorList>
            <person name="Corre E."/>
            <person name="Pelletier E."/>
            <person name="Niang G."/>
            <person name="Scheremetjew M."/>
            <person name="Finn R."/>
            <person name="Kale V."/>
            <person name="Holt S."/>
            <person name="Cochrane G."/>
            <person name="Meng A."/>
            <person name="Brown T."/>
            <person name="Cohen L."/>
        </authorList>
    </citation>
    <scope>NUCLEOTIDE SEQUENCE</scope>
    <source>
        <strain evidence="1">Grunow 1884</strain>
    </source>
</reference>
<dbReference type="InterPro" id="IPR029024">
    <property type="entry name" value="TerB-like"/>
</dbReference>
<evidence type="ECO:0008006" key="2">
    <source>
        <dbReference type="Google" id="ProtNLM"/>
    </source>
</evidence>
<organism evidence="1">
    <name type="scientific">Trieres chinensis</name>
    <name type="common">Marine centric diatom</name>
    <name type="synonym">Odontella sinensis</name>
    <dbReference type="NCBI Taxonomy" id="1514140"/>
    <lineage>
        <taxon>Eukaryota</taxon>
        <taxon>Sar</taxon>
        <taxon>Stramenopiles</taxon>
        <taxon>Ochrophyta</taxon>
        <taxon>Bacillariophyta</taxon>
        <taxon>Mediophyceae</taxon>
        <taxon>Biddulphiophycidae</taxon>
        <taxon>Eupodiscales</taxon>
        <taxon>Parodontellaceae</taxon>
        <taxon>Trieres</taxon>
    </lineage>
</organism>
<proteinExistence type="predicted"/>
<protein>
    <recommendedName>
        <fullName evidence="2">Co-chaperone DjlA N-terminal domain-containing protein</fullName>
    </recommendedName>
</protein>